<evidence type="ECO:0000256" key="5">
    <source>
        <dbReference type="ARBA" id="ARBA00022960"/>
    </source>
</evidence>
<comment type="function">
    <text evidence="8">Involved in formation of the rod shape of the cell. May also contribute to regulation of formation of penicillin-binding proteins.</text>
</comment>
<feature type="transmembrane region" description="Helical" evidence="9">
    <location>
        <begin position="131"/>
        <end position="154"/>
    </location>
</feature>
<evidence type="ECO:0000256" key="4">
    <source>
        <dbReference type="ARBA" id="ARBA00022692"/>
    </source>
</evidence>
<dbReference type="Pfam" id="PF04093">
    <property type="entry name" value="MreD"/>
    <property type="match status" value="1"/>
</dbReference>
<gene>
    <name evidence="10" type="primary">mreD</name>
    <name evidence="10" type="ORF">F3N42_11785</name>
</gene>
<evidence type="ECO:0000313" key="11">
    <source>
        <dbReference type="Proteomes" id="UP000325372"/>
    </source>
</evidence>
<keyword evidence="4 9" id="KW-0812">Transmembrane</keyword>
<evidence type="ECO:0000256" key="1">
    <source>
        <dbReference type="ARBA" id="ARBA00004651"/>
    </source>
</evidence>
<evidence type="ECO:0000256" key="7">
    <source>
        <dbReference type="ARBA" id="ARBA00023136"/>
    </source>
</evidence>
<dbReference type="EMBL" id="VYXP01000006">
    <property type="protein sequence ID" value="KAA9131020.1"/>
    <property type="molecule type" value="Genomic_DNA"/>
</dbReference>
<keyword evidence="8" id="KW-0997">Cell inner membrane</keyword>
<dbReference type="AlphaFoldDB" id="A0A5N0T7W8"/>
<organism evidence="10 11">
    <name type="scientific">Marinihelvus fidelis</name>
    <dbReference type="NCBI Taxonomy" id="2613842"/>
    <lineage>
        <taxon>Bacteria</taxon>
        <taxon>Pseudomonadati</taxon>
        <taxon>Pseudomonadota</taxon>
        <taxon>Gammaproteobacteria</taxon>
        <taxon>Chromatiales</taxon>
        <taxon>Wenzhouxiangellaceae</taxon>
        <taxon>Marinihelvus</taxon>
    </lineage>
</organism>
<keyword evidence="7 8" id="KW-0472">Membrane</keyword>
<keyword evidence="11" id="KW-1185">Reference proteome</keyword>
<dbReference type="GO" id="GO:0008360">
    <property type="term" value="P:regulation of cell shape"/>
    <property type="evidence" value="ECO:0007669"/>
    <property type="project" value="UniProtKB-UniRule"/>
</dbReference>
<feature type="transmembrane region" description="Helical" evidence="9">
    <location>
        <begin position="106"/>
        <end position="125"/>
    </location>
</feature>
<comment type="similarity">
    <text evidence="2 8">Belongs to the MreD family.</text>
</comment>
<dbReference type="NCBIfam" id="TIGR03426">
    <property type="entry name" value="shape_MreD"/>
    <property type="match status" value="1"/>
</dbReference>
<proteinExistence type="inferred from homology"/>
<reference evidence="10 11" key="1">
    <citation type="submission" date="2019-09" db="EMBL/GenBank/DDBJ databases">
        <title>Wenzhouxiangella sp. Genome sequencing and assembly.</title>
        <authorList>
            <person name="Zhang R."/>
        </authorList>
    </citation>
    <scope>NUCLEOTIDE SEQUENCE [LARGE SCALE GENOMIC DNA]</scope>
    <source>
        <strain evidence="10 11">W260</strain>
    </source>
</reference>
<keyword evidence="5 8" id="KW-0133">Cell shape</keyword>
<keyword evidence="6 9" id="KW-1133">Transmembrane helix</keyword>
<dbReference type="InterPro" id="IPR026034">
    <property type="entry name" value="MreD_proteobac"/>
</dbReference>
<dbReference type="PANTHER" id="PTHR37484:SF1">
    <property type="entry name" value="ROD SHAPE-DETERMINING PROTEIN MRED"/>
    <property type="match status" value="1"/>
</dbReference>
<feature type="transmembrane region" description="Helical" evidence="9">
    <location>
        <begin position="53"/>
        <end position="86"/>
    </location>
</feature>
<evidence type="ECO:0000256" key="6">
    <source>
        <dbReference type="ARBA" id="ARBA00022989"/>
    </source>
</evidence>
<comment type="subcellular location">
    <subcellularLocation>
        <location evidence="8">Cell inner membrane</location>
    </subcellularLocation>
    <subcellularLocation>
        <location evidence="1">Cell membrane</location>
        <topology evidence="1">Multi-pass membrane protein</topology>
    </subcellularLocation>
</comment>
<protein>
    <recommendedName>
        <fullName evidence="8">Rod shape-determining protein MreD</fullName>
    </recommendedName>
</protein>
<evidence type="ECO:0000256" key="9">
    <source>
        <dbReference type="SAM" id="Phobius"/>
    </source>
</evidence>
<evidence type="ECO:0000256" key="3">
    <source>
        <dbReference type="ARBA" id="ARBA00022475"/>
    </source>
</evidence>
<accession>A0A5N0T7W8</accession>
<dbReference type="GO" id="GO:0005886">
    <property type="term" value="C:plasma membrane"/>
    <property type="evidence" value="ECO:0007669"/>
    <property type="project" value="UniProtKB-SubCell"/>
</dbReference>
<evidence type="ECO:0000256" key="2">
    <source>
        <dbReference type="ARBA" id="ARBA00007776"/>
    </source>
</evidence>
<sequence length="164" mass="18708">MIRGQDSARLLALALAIAMVLTLLPLAPAVEPLRPYWVALVLIYWSLEVPRPVSLGAAFAIGLLLDLLSASLMGMHALSLVVIVYLVRHFRARMRFFPPWQQALAVLALLVNDRIILLWITALLGEPVPTWHYWLAPLVGMAIWPWLFLVMDFMRLRRRQSRHP</sequence>
<dbReference type="PANTHER" id="PTHR37484">
    <property type="entry name" value="ROD SHAPE-DETERMINING PROTEIN MRED"/>
    <property type="match status" value="1"/>
</dbReference>
<dbReference type="PIRSF" id="PIRSF018472">
    <property type="entry name" value="MreD_proteobac"/>
    <property type="match status" value="1"/>
</dbReference>
<comment type="caution">
    <text evidence="10">The sequence shown here is derived from an EMBL/GenBank/DDBJ whole genome shotgun (WGS) entry which is preliminary data.</text>
</comment>
<evidence type="ECO:0000313" key="10">
    <source>
        <dbReference type="EMBL" id="KAA9131020.1"/>
    </source>
</evidence>
<keyword evidence="3 8" id="KW-1003">Cell membrane</keyword>
<dbReference type="Proteomes" id="UP000325372">
    <property type="component" value="Unassembled WGS sequence"/>
</dbReference>
<dbReference type="InterPro" id="IPR007227">
    <property type="entry name" value="Cell_shape_determining_MreD"/>
</dbReference>
<evidence type="ECO:0000256" key="8">
    <source>
        <dbReference type="PIRNR" id="PIRNR018472"/>
    </source>
</evidence>
<dbReference type="RefSeq" id="WP_150864658.1">
    <property type="nucleotide sequence ID" value="NZ_VYXP01000006.1"/>
</dbReference>
<name>A0A5N0T7W8_9GAMM</name>